<feature type="domain" description="HTH marR-type" evidence="5">
    <location>
        <begin position="8"/>
        <end position="136"/>
    </location>
</feature>
<proteinExistence type="predicted"/>
<evidence type="ECO:0000256" key="3">
    <source>
        <dbReference type="ARBA" id="ARBA00023163"/>
    </source>
</evidence>
<dbReference type="PANTHER" id="PTHR42756:SF1">
    <property type="entry name" value="TRANSCRIPTIONAL REPRESSOR OF EMRAB OPERON"/>
    <property type="match status" value="1"/>
</dbReference>
<dbReference type="EMBL" id="BAAAON010000003">
    <property type="protein sequence ID" value="GAA2177373.1"/>
    <property type="molecule type" value="Genomic_DNA"/>
</dbReference>
<evidence type="ECO:0000259" key="5">
    <source>
        <dbReference type="PROSITE" id="PS50995"/>
    </source>
</evidence>
<dbReference type="SUPFAM" id="SSF46785">
    <property type="entry name" value="Winged helix' DNA-binding domain"/>
    <property type="match status" value="1"/>
</dbReference>
<dbReference type="InterPro" id="IPR000835">
    <property type="entry name" value="HTH_MarR-typ"/>
</dbReference>
<dbReference type="PROSITE" id="PS50995">
    <property type="entry name" value="HTH_MARR_2"/>
    <property type="match status" value="1"/>
</dbReference>
<evidence type="ECO:0000313" key="6">
    <source>
        <dbReference type="EMBL" id="GAA2177373.1"/>
    </source>
</evidence>
<dbReference type="Pfam" id="PF01047">
    <property type="entry name" value="MarR"/>
    <property type="match status" value="1"/>
</dbReference>
<feature type="region of interest" description="Disordered" evidence="4">
    <location>
        <begin position="142"/>
        <end position="171"/>
    </location>
</feature>
<name>A0ABP5MVI5_9MICC</name>
<comment type="caution">
    <text evidence="6">The sequence shown here is derived from an EMBL/GenBank/DDBJ whole genome shotgun (WGS) entry which is preliminary data.</text>
</comment>
<dbReference type="RefSeq" id="WP_277357037.1">
    <property type="nucleotide sequence ID" value="NZ_BAAAON010000003.1"/>
</dbReference>
<reference evidence="7" key="1">
    <citation type="journal article" date="2019" name="Int. J. Syst. Evol. Microbiol.">
        <title>The Global Catalogue of Microorganisms (GCM) 10K type strain sequencing project: providing services to taxonomists for standard genome sequencing and annotation.</title>
        <authorList>
            <consortium name="The Broad Institute Genomics Platform"/>
            <consortium name="The Broad Institute Genome Sequencing Center for Infectious Disease"/>
            <person name="Wu L."/>
            <person name="Ma J."/>
        </authorList>
    </citation>
    <scope>NUCLEOTIDE SEQUENCE [LARGE SCALE GENOMIC DNA]</scope>
    <source>
        <strain evidence="7">JCM 14917</strain>
    </source>
</reference>
<organism evidence="6 7">
    <name type="scientific">Arthrobacter parietis</name>
    <dbReference type="NCBI Taxonomy" id="271434"/>
    <lineage>
        <taxon>Bacteria</taxon>
        <taxon>Bacillati</taxon>
        <taxon>Actinomycetota</taxon>
        <taxon>Actinomycetes</taxon>
        <taxon>Micrococcales</taxon>
        <taxon>Micrococcaceae</taxon>
        <taxon>Arthrobacter</taxon>
    </lineage>
</organism>
<dbReference type="InterPro" id="IPR036390">
    <property type="entry name" value="WH_DNA-bd_sf"/>
</dbReference>
<keyword evidence="3" id="KW-0804">Transcription</keyword>
<keyword evidence="7" id="KW-1185">Reference proteome</keyword>
<dbReference type="SMART" id="SM00347">
    <property type="entry name" value="HTH_MARR"/>
    <property type="match status" value="1"/>
</dbReference>
<dbReference type="PANTHER" id="PTHR42756">
    <property type="entry name" value="TRANSCRIPTIONAL REGULATOR, MARR"/>
    <property type="match status" value="1"/>
</dbReference>
<gene>
    <name evidence="6" type="ORF">GCM10009784_27780</name>
</gene>
<evidence type="ECO:0000256" key="2">
    <source>
        <dbReference type="ARBA" id="ARBA00023125"/>
    </source>
</evidence>
<feature type="compositionally biased region" description="Basic and acidic residues" evidence="4">
    <location>
        <begin position="147"/>
        <end position="165"/>
    </location>
</feature>
<accession>A0ABP5MVI5</accession>
<protein>
    <recommendedName>
        <fullName evidence="5">HTH marR-type domain-containing protein</fullName>
    </recommendedName>
</protein>
<keyword evidence="2" id="KW-0238">DNA-binding</keyword>
<evidence type="ECO:0000256" key="4">
    <source>
        <dbReference type="SAM" id="MobiDB-lite"/>
    </source>
</evidence>
<evidence type="ECO:0000313" key="7">
    <source>
        <dbReference type="Proteomes" id="UP001500974"/>
    </source>
</evidence>
<sequence length="171" mass="18889">MDIAQWPTNRLLNTAARLSANQENERLRQLGTTHAGLLTLRVLGRTSAITQVELARELRVQAQTTGKLLERLETRGLIQRTRSDDDRRVFIVSLSAEGKAVLQRAQAMEDEEAQSSMGSDAVLRAELIAHIRDLGGFPRLVGQGQNEHADSRDLPQDKFAEELAGHDLTAG</sequence>
<dbReference type="PRINTS" id="PR00598">
    <property type="entry name" value="HTHMARR"/>
</dbReference>
<dbReference type="Proteomes" id="UP001500974">
    <property type="component" value="Unassembled WGS sequence"/>
</dbReference>
<keyword evidence="1" id="KW-0805">Transcription regulation</keyword>
<dbReference type="Gene3D" id="1.10.10.10">
    <property type="entry name" value="Winged helix-like DNA-binding domain superfamily/Winged helix DNA-binding domain"/>
    <property type="match status" value="1"/>
</dbReference>
<evidence type="ECO:0000256" key="1">
    <source>
        <dbReference type="ARBA" id="ARBA00023015"/>
    </source>
</evidence>
<dbReference type="InterPro" id="IPR036388">
    <property type="entry name" value="WH-like_DNA-bd_sf"/>
</dbReference>